<comment type="caution">
    <text evidence="2">The sequence shown here is derived from an EMBL/GenBank/DDBJ whole genome shotgun (WGS) entry which is preliminary data.</text>
</comment>
<name>A0A0R1SF75_9LACO</name>
<keyword evidence="3" id="KW-1185">Reference proteome</keyword>
<keyword evidence="1" id="KW-0472">Membrane</keyword>
<dbReference type="eggNOG" id="COG4272">
    <property type="taxonomic scope" value="Bacteria"/>
</dbReference>
<evidence type="ECO:0000313" key="2">
    <source>
        <dbReference type="EMBL" id="KRL66068.1"/>
    </source>
</evidence>
<organism evidence="2 3">
    <name type="scientific">Companilactobacillus versmoldensis DSM 14857 = KCTC 3814</name>
    <dbReference type="NCBI Taxonomy" id="1423815"/>
    <lineage>
        <taxon>Bacteria</taxon>
        <taxon>Bacillati</taxon>
        <taxon>Bacillota</taxon>
        <taxon>Bacilli</taxon>
        <taxon>Lactobacillales</taxon>
        <taxon>Lactobacillaceae</taxon>
        <taxon>Companilactobacillus</taxon>
    </lineage>
</organism>
<protein>
    <recommendedName>
        <fullName evidence="4">Integral membrane protein</fullName>
    </recommendedName>
</protein>
<dbReference type="STRING" id="1423815.FC27_GL001090"/>
<dbReference type="InterPro" id="IPR012861">
    <property type="entry name" value="DUF1634"/>
</dbReference>
<gene>
    <name evidence="2" type="ORF">FC27_GL001090</name>
</gene>
<dbReference type="EMBL" id="AZFA01000021">
    <property type="protein sequence ID" value="KRL66068.1"/>
    <property type="molecule type" value="Genomic_DNA"/>
</dbReference>
<dbReference type="OrthoDB" id="1682804at2"/>
<dbReference type="AlphaFoldDB" id="A0A0R1SF75"/>
<dbReference type="Proteomes" id="UP000051647">
    <property type="component" value="Unassembled WGS sequence"/>
</dbReference>
<dbReference type="RefSeq" id="WP_010624767.1">
    <property type="nucleotide sequence ID" value="NZ_AZFA01000021.1"/>
</dbReference>
<proteinExistence type="predicted"/>
<reference evidence="2 3" key="1">
    <citation type="journal article" date="2015" name="Genome Announc.">
        <title>Expanding the biotechnology potential of lactobacilli through comparative genomics of 213 strains and associated genera.</title>
        <authorList>
            <person name="Sun Z."/>
            <person name="Harris H.M."/>
            <person name="McCann A."/>
            <person name="Guo C."/>
            <person name="Argimon S."/>
            <person name="Zhang W."/>
            <person name="Yang X."/>
            <person name="Jeffery I.B."/>
            <person name="Cooney J.C."/>
            <person name="Kagawa T.F."/>
            <person name="Liu W."/>
            <person name="Song Y."/>
            <person name="Salvetti E."/>
            <person name="Wrobel A."/>
            <person name="Rasinkangas P."/>
            <person name="Parkhill J."/>
            <person name="Rea M.C."/>
            <person name="O'Sullivan O."/>
            <person name="Ritari J."/>
            <person name="Douillard F.P."/>
            <person name="Paul Ross R."/>
            <person name="Yang R."/>
            <person name="Briner A.E."/>
            <person name="Felis G.E."/>
            <person name="de Vos W.M."/>
            <person name="Barrangou R."/>
            <person name="Klaenhammer T.R."/>
            <person name="Caufield P.W."/>
            <person name="Cui Y."/>
            <person name="Zhang H."/>
            <person name="O'Toole P.W."/>
        </authorList>
    </citation>
    <scope>NUCLEOTIDE SEQUENCE [LARGE SCALE GENOMIC DNA]</scope>
    <source>
        <strain evidence="2 3">DSM 14857</strain>
    </source>
</reference>
<keyword evidence="1" id="KW-1133">Transmembrane helix</keyword>
<evidence type="ECO:0008006" key="4">
    <source>
        <dbReference type="Google" id="ProtNLM"/>
    </source>
</evidence>
<feature type="transmembrane region" description="Helical" evidence="1">
    <location>
        <begin position="97"/>
        <end position="117"/>
    </location>
</feature>
<accession>A0A0R1SF75</accession>
<dbReference type="Pfam" id="PF07843">
    <property type="entry name" value="DUF1634"/>
    <property type="match status" value="1"/>
</dbReference>
<evidence type="ECO:0000313" key="3">
    <source>
        <dbReference type="Proteomes" id="UP000051647"/>
    </source>
</evidence>
<dbReference type="PATRIC" id="fig|1423815.3.peg.1114"/>
<keyword evidence="1" id="KW-0812">Transmembrane</keyword>
<feature type="transmembrane region" description="Helical" evidence="1">
    <location>
        <begin position="21"/>
        <end position="44"/>
    </location>
</feature>
<evidence type="ECO:0000256" key="1">
    <source>
        <dbReference type="SAM" id="Phobius"/>
    </source>
</evidence>
<sequence length="119" mass="13237">MNKNEMRDVELIIGKILRIGVVVSAIVIVLGMILYLVNGGSGYADGQWPKRFGLMFQGIVQGKSYAVIMLGIFLLILTPVLRVVVSIYAFMVEKDRLYVYITTAVLVILIFAMVFGYNA</sequence>
<feature type="transmembrane region" description="Helical" evidence="1">
    <location>
        <begin position="64"/>
        <end position="85"/>
    </location>
</feature>